<protein>
    <submittedName>
        <fullName evidence="1">Uncharacterized protein</fullName>
    </submittedName>
</protein>
<gene>
    <name evidence="1" type="ORF">KSP39_PZI013781</name>
</gene>
<accession>A0AAP0G3U0</accession>
<evidence type="ECO:0000313" key="2">
    <source>
        <dbReference type="Proteomes" id="UP001418222"/>
    </source>
</evidence>
<comment type="caution">
    <text evidence="1">The sequence shown here is derived from an EMBL/GenBank/DDBJ whole genome shotgun (WGS) entry which is preliminary data.</text>
</comment>
<reference evidence="1 2" key="1">
    <citation type="journal article" date="2022" name="Nat. Plants">
        <title>Genomes of leafy and leafless Platanthera orchids illuminate the evolution of mycoheterotrophy.</title>
        <authorList>
            <person name="Li M.H."/>
            <person name="Liu K.W."/>
            <person name="Li Z."/>
            <person name="Lu H.C."/>
            <person name="Ye Q.L."/>
            <person name="Zhang D."/>
            <person name="Wang J.Y."/>
            <person name="Li Y.F."/>
            <person name="Zhong Z.M."/>
            <person name="Liu X."/>
            <person name="Yu X."/>
            <person name="Liu D.K."/>
            <person name="Tu X.D."/>
            <person name="Liu B."/>
            <person name="Hao Y."/>
            <person name="Liao X.Y."/>
            <person name="Jiang Y.T."/>
            <person name="Sun W.H."/>
            <person name="Chen J."/>
            <person name="Chen Y.Q."/>
            <person name="Ai Y."/>
            <person name="Zhai J.W."/>
            <person name="Wu S.S."/>
            <person name="Zhou Z."/>
            <person name="Hsiao Y.Y."/>
            <person name="Wu W.L."/>
            <person name="Chen Y.Y."/>
            <person name="Lin Y.F."/>
            <person name="Hsu J.L."/>
            <person name="Li C.Y."/>
            <person name="Wang Z.W."/>
            <person name="Zhao X."/>
            <person name="Zhong W.Y."/>
            <person name="Ma X.K."/>
            <person name="Ma L."/>
            <person name="Huang J."/>
            <person name="Chen G.Z."/>
            <person name="Huang M.Z."/>
            <person name="Huang L."/>
            <person name="Peng D.H."/>
            <person name="Luo Y.B."/>
            <person name="Zou S.Q."/>
            <person name="Chen S.P."/>
            <person name="Lan S."/>
            <person name="Tsai W.C."/>
            <person name="Van de Peer Y."/>
            <person name="Liu Z.J."/>
        </authorList>
    </citation>
    <scope>NUCLEOTIDE SEQUENCE [LARGE SCALE GENOMIC DNA]</scope>
    <source>
        <strain evidence="1">Lor287</strain>
    </source>
</reference>
<dbReference type="AlphaFoldDB" id="A0AAP0G3U0"/>
<evidence type="ECO:0000313" key="1">
    <source>
        <dbReference type="EMBL" id="KAK8935926.1"/>
    </source>
</evidence>
<organism evidence="1 2">
    <name type="scientific">Platanthera zijinensis</name>
    <dbReference type="NCBI Taxonomy" id="2320716"/>
    <lineage>
        <taxon>Eukaryota</taxon>
        <taxon>Viridiplantae</taxon>
        <taxon>Streptophyta</taxon>
        <taxon>Embryophyta</taxon>
        <taxon>Tracheophyta</taxon>
        <taxon>Spermatophyta</taxon>
        <taxon>Magnoliopsida</taxon>
        <taxon>Liliopsida</taxon>
        <taxon>Asparagales</taxon>
        <taxon>Orchidaceae</taxon>
        <taxon>Orchidoideae</taxon>
        <taxon>Orchideae</taxon>
        <taxon>Orchidinae</taxon>
        <taxon>Platanthera</taxon>
    </lineage>
</organism>
<keyword evidence="2" id="KW-1185">Reference proteome</keyword>
<dbReference type="Proteomes" id="UP001418222">
    <property type="component" value="Unassembled WGS sequence"/>
</dbReference>
<dbReference type="EMBL" id="JBBWWQ010000011">
    <property type="protein sequence ID" value="KAK8935926.1"/>
    <property type="molecule type" value="Genomic_DNA"/>
</dbReference>
<proteinExistence type="predicted"/>
<sequence length="70" mass="7706">MMMMLRTFSTVLLEGKDSIIGHPVEAEVISGAPPVIILMCPQNIEMKLMGKQMKILLLIISLSQILPLKG</sequence>
<name>A0AAP0G3U0_9ASPA</name>